<dbReference type="EMBL" id="JAGFNK010000158">
    <property type="protein sequence ID" value="KAI9463389.1"/>
    <property type="molecule type" value="Genomic_DNA"/>
</dbReference>
<protein>
    <submittedName>
        <fullName evidence="1">Uncharacterized protein</fullName>
    </submittedName>
</protein>
<dbReference type="Proteomes" id="UP001207468">
    <property type="component" value="Unassembled WGS sequence"/>
</dbReference>
<evidence type="ECO:0000313" key="2">
    <source>
        <dbReference type="Proteomes" id="UP001207468"/>
    </source>
</evidence>
<accession>A0ACC0U637</accession>
<organism evidence="1 2">
    <name type="scientific">Russula earlei</name>
    <dbReference type="NCBI Taxonomy" id="71964"/>
    <lineage>
        <taxon>Eukaryota</taxon>
        <taxon>Fungi</taxon>
        <taxon>Dikarya</taxon>
        <taxon>Basidiomycota</taxon>
        <taxon>Agaricomycotina</taxon>
        <taxon>Agaricomycetes</taxon>
        <taxon>Russulales</taxon>
        <taxon>Russulaceae</taxon>
        <taxon>Russula</taxon>
    </lineage>
</organism>
<evidence type="ECO:0000313" key="1">
    <source>
        <dbReference type="EMBL" id="KAI9463389.1"/>
    </source>
</evidence>
<comment type="caution">
    <text evidence="1">The sequence shown here is derived from an EMBL/GenBank/DDBJ whole genome shotgun (WGS) entry which is preliminary data.</text>
</comment>
<name>A0ACC0U637_9AGAM</name>
<proteinExistence type="predicted"/>
<keyword evidence="2" id="KW-1185">Reference proteome</keyword>
<reference evidence="1" key="1">
    <citation type="submission" date="2021-03" db="EMBL/GenBank/DDBJ databases">
        <title>Evolutionary priming and transition to the ectomycorrhizal habit in an iconic lineage of mushroom-forming fungi: is preadaptation a requirement?</title>
        <authorList>
            <consortium name="DOE Joint Genome Institute"/>
            <person name="Looney B.P."/>
            <person name="Miyauchi S."/>
            <person name="Morin E."/>
            <person name="Drula E."/>
            <person name="Courty P.E."/>
            <person name="Chicoki N."/>
            <person name="Fauchery L."/>
            <person name="Kohler A."/>
            <person name="Kuo A."/>
            <person name="LaButti K."/>
            <person name="Pangilinan J."/>
            <person name="Lipzen A."/>
            <person name="Riley R."/>
            <person name="Andreopoulos W."/>
            <person name="He G."/>
            <person name="Johnson J."/>
            <person name="Barry K.W."/>
            <person name="Grigoriev I.V."/>
            <person name="Nagy L."/>
            <person name="Hibbett D."/>
            <person name="Henrissat B."/>
            <person name="Matheny P.B."/>
            <person name="Labbe J."/>
            <person name="Martin A.F."/>
        </authorList>
    </citation>
    <scope>NUCLEOTIDE SEQUENCE</scope>
    <source>
        <strain evidence="1">BPL698</strain>
    </source>
</reference>
<sequence length="98" mass="11493">MAGPNLEVFKFAVYVFFPVLVFLRYGDPEWYRSNVIPYKERIFPSEERTARSNSIPTNHTAVRQELERIKAEKATRRMQREHEASGNSTASEEVKRMV</sequence>
<gene>
    <name evidence="1" type="ORF">F5148DRAFT_197574</name>
</gene>